<gene>
    <name evidence="1" type="ORF">METZ01_LOCUS119596</name>
</gene>
<dbReference type="AlphaFoldDB" id="A0A381XQG8"/>
<organism evidence="1">
    <name type="scientific">marine metagenome</name>
    <dbReference type="NCBI Taxonomy" id="408172"/>
    <lineage>
        <taxon>unclassified sequences</taxon>
        <taxon>metagenomes</taxon>
        <taxon>ecological metagenomes</taxon>
    </lineage>
</organism>
<reference evidence="1" key="1">
    <citation type="submission" date="2018-05" db="EMBL/GenBank/DDBJ databases">
        <authorList>
            <person name="Lanie J.A."/>
            <person name="Ng W.-L."/>
            <person name="Kazmierczak K.M."/>
            <person name="Andrzejewski T.M."/>
            <person name="Davidsen T.M."/>
            <person name="Wayne K.J."/>
            <person name="Tettelin H."/>
            <person name="Glass J.I."/>
            <person name="Rusch D."/>
            <person name="Podicherti R."/>
            <person name="Tsui H.-C.T."/>
            <person name="Winkler M.E."/>
        </authorList>
    </citation>
    <scope>NUCLEOTIDE SEQUENCE</scope>
</reference>
<accession>A0A381XQG8</accession>
<dbReference type="PROSITE" id="PS51257">
    <property type="entry name" value="PROKAR_LIPOPROTEIN"/>
    <property type="match status" value="1"/>
</dbReference>
<proteinExistence type="predicted"/>
<dbReference type="EMBL" id="UINC01015937">
    <property type="protein sequence ID" value="SVA66742.1"/>
    <property type="molecule type" value="Genomic_DNA"/>
</dbReference>
<name>A0A381XQG8_9ZZZZ</name>
<evidence type="ECO:0000313" key="1">
    <source>
        <dbReference type="EMBL" id="SVA66742.1"/>
    </source>
</evidence>
<protein>
    <submittedName>
        <fullName evidence="1">Uncharacterized protein</fullName>
    </submittedName>
</protein>
<sequence>MKTVSRIILPLTLLIIFGCQSSMFDGISTSDQPEWVERILGRTTNDSSLEGTWSYSSVVSYENTECTGEGELVDFIGSVTYGETNAMRTSNEIFTFSDFEEKGYNLDEFQEICVQKGGVLNSNGDCEFTYEEPFEYYLTDGGYCETYTYDDKDGYYDDKSVTYCGSIAMEENSASITFVWESDNPGKSGCKIIELTEQ</sequence>